<keyword evidence="5 13" id="KW-0378">Hydrolase</keyword>
<dbReference type="CDD" id="cd00984">
    <property type="entry name" value="DnaB_C"/>
    <property type="match status" value="1"/>
</dbReference>
<dbReference type="InterPro" id="IPR027417">
    <property type="entry name" value="P-loop_NTPase"/>
</dbReference>
<dbReference type="NCBIfam" id="TIGR00665">
    <property type="entry name" value="DnaB"/>
    <property type="match status" value="1"/>
</dbReference>
<sequence>MAHSSINPKKDIESYRMLQKERIQSLPQAIEVEEAVLGALLFEKEAIVDVADILTPESFYRPQHQEIYRAIEQLFKEGHPIDIIAVTDVLRKAGKLEMVGGPVYLGELTTKINSAANLEYHARILSEYALKRDLIRISEEIQQKAIENKTDVFELLDYAEHSFFKVSEKNIRRNYLDIQSVIQQSLRELANKKDMNDGLTGVPTGFTELDRYTAGWQKSDLIIIAARPGMGKTAFILSALRNAAVDFNLPVAVFSLEMSAVQLINRLIAAEAEISSTQLKQGKLSEAEWSRMHQRIAKLEQSKIFIDDTPALSVLELRAKARRLKAQHNIQLIAVDYLQLMSGGEQGNKGNREQEIAYISRSLKNIAKELDIPVIALSQLSRAVEQRGGDKRPQLSDLRESGSIEQDADLVLFLYRPEYYGITEDEEGNPTAGVGEVIIAKHRNGALGSVRLRYINEFTKFTNLDNFNLGAFAHEPAFVDHVQPFTQRAQTIRVQSRLNEDLEDDSSPDNKQLPPTDPFDDMPPF</sequence>
<comment type="function">
    <text evidence="10 13">The main replicative DNA helicase, it participates in initiation and elongation during chromosome replication. Travels ahead of the DNA replisome, separating dsDNA into templates for DNA synthesis. A processive ATP-dependent 5'-3' DNA helicase it has DNA-dependent ATPase activity.</text>
</comment>
<dbReference type="GO" id="GO:0043139">
    <property type="term" value="F:5'-3' DNA helicase activity"/>
    <property type="evidence" value="ECO:0007669"/>
    <property type="project" value="UniProtKB-EC"/>
</dbReference>
<dbReference type="EC" id="5.6.2.3" evidence="12 13"/>
<evidence type="ECO:0000256" key="3">
    <source>
        <dbReference type="ARBA" id="ARBA00022705"/>
    </source>
</evidence>
<dbReference type="GO" id="GO:0006269">
    <property type="term" value="P:DNA replication, synthesis of primer"/>
    <property type="evidence" value="ECO:0007669"/>
    <property type="project" value="UniProtKB-UniRule"/>
</dbReference>
<evidence type="ECO:0000256" key="4">
    <source>
        <dbReference type="ARBA" id="ARBA00022741"/>
    </source>
</evidence>
<comment type="catalytic activity">
    <reaction evidence="11 13">
        <text>ATP + H2O = ADP + phosphate + H(+)</text>
        <dbReference type="Rhea" id="RHEA:13065"/>
        <dbReference type="ChEBI" id="CHEBI:15377"/>
        <dbReference type="ChEBI" id="CHEBI:15378"/>
        <dbReference type="ChEBI" id="CHEBI:30616"/>
        <dbReference type="ChEBI" id="CHEBI:43474"/>
        <dbReference type="ChEBI" id="CHEBI:456216"/>
        <dbReference type="EC" id="5.6.2.3"/>
    </reaction>
</comment>
<feature type="region of interest" description="Disordered" evidence="14">
    <location>
        <begin position="498"/>
        <end position="525"/>
    </location>
</feature>
<proteinExistence type="inferred from homology"/>
<name>A0A846MSV9_9BACT</name>
<feature type="compositionally biased region" description="Pro residues" evidence="14">
    <location>
        <begin position="515"/>
        <end position="525"/>
    </location>
</feature>
<dbReference type="InterPro" id="IPR003593">
    <property type="entry name" value="AAA+_ATPase"/>
</dbReference>
<dbReference type="EMBL" id="JAASRN010000003">
    <property type="protein sequence ID" value="NIK74521.1"/>
    <property type="molecule type" value="Genomic_DNA"/>
</dbReference>
<dbReference type="AlphaFoldDB" id="A0A846MSV9"/>
<dbReference type="FunFam" id="1.10.860.10:FF:000001">
    <property type="entry name" value="Replicative DNA helicase"/>
    <property type="match status" value="1"/>
</dbReference>
<dbReference type="InterPro" id="IPR007693">
    <property type="entry name" value="DNA_helicase_DnaB-like_N"/>
</dbReference>
<keyword evidence="2 13" id="KW-0639">Primosome</keyword>
<evidence type="ECO:0000256" key="2">
    <source>
        <dbReference type="ARBA" id="ARBA00022515"/>
    </source>
</evidence>
<evidence type="ECO:0000256" key="5">
    <source>
        <dbReference type="ARBA" id="ARBA00022801"/>
    </source>
</evidence>
<evidence type="ECO:0000256" key="14">
    <source>
        <dbReference type="SAM" id="MobiDB-lite"/>
    </source>
</evidence>
<dbReference type="Gene3D" id="1.10.860.10">
    <property type="entry name" value="DNAb Helicase, Chain A"/>
    <property type="match status" value="1"/>
</dbReference>
<dbReference type="PANTHER" id="PTHR30153">
    <property type="entry name" value="REPLICATIVE DNA HELICASE DNAB"/>
    <property type="match status" value="1"/>
</dbReference>
<accession>A0A846MSV9</accession>
<evidence type="ECO:0000256" key="12">
    <source>
        <dbReference type="NCBIfam" id="TIGR00665"/>
    </source>
</evidence>
<dbReference type="InterPro" id="IPR007694">
    <property type="entry name" value="DNA_helicase_DnaB-like_C"/>
</dbReference>
<evidence type="ECO:0000256" key="6">
    <source>
        <dbReference type="ARBA" id="ARBA00022806"/>
    </source>
</evidence>
<dbReference type="PROSITE" id="PS51199">
    <property type="entry name" value="SF4_HELICASE"/>
    <property type="match status" value="1"/>
</dbReference>
<dbReference type="GO" id="GO:0016787">
    <property type="term" value="F:hydrolase activity"/>
    <property type="evidence" value="ECO:0007669"/>
    <property type="project" value="UniProtKB-KW"/>
</dbReference>
<dbReference type="InterPro" id="IPR036185">
    <property type="entry name" value="DNA_heli_DnaB-like_N_sf"/>
</dbReference>
<dbReference type="InterPro" id="IPR016136">
    <property type="entry name" value="DNA_helicase_N/primase_C"/>
</dbReference>
<dbReference type="InterPro" id="IPR007692">
    <property type="entry name" value="DNA_helicase_DnaB"/>
</dbReference>
<dbReference type="GO" id="GO:0005829">
    <property type="term" value="C:cytosol"/>
    <property type="evidence" value="ECO:0007669"/>
    <property type="project" value="TreeGrafter"/>
</dbReference>
<gene>
    <name evidence="16" type="ORF">FHS56_002046</name>
</gene>
<dbReference type="PANTHER" id="PTHR30153:SF2">
    <property type="entry name" value="REPLICATIVE DNA HELICASE"/>
    <property type="match status" value="1"/>
</dbReference>
<protein>
    <recommendedName>
        <fullName evidence="12 13">Replicative DNA helicase</fullName>
        <ecNumber evidence="12 13">5.6.2.3</ecNumber>
    </recommendedName>
</protein>
<keyword evidence="4 13" id="KW-0547">Nucleotide-binding</keyword>
<keyword evidence="8 13" id="KW-0238">DNA-binding</keyword>
<keyword evidence="9" id="KW-0413">Isomerase</keyword>
<dbReference type="Pfam" id="PF00772">
    <property type="entry name" value="DnaB"/>
    <property type="match status" value="1"/>
</dbReference>
<dbReference type="GO" id="GO:0042802">
    <property type="term" value="F:identical protein binding"/>
    <property type="evidence" value="ECO:0007669"/>
    <property type="project" value="UniProtKB-ARBA"/>
</dbReference>
<keyword evidence="6 13" id="KW-0347">Helicase</keyword>
<dbReference type="FunFam" id="3.40.50.300:FF:000076">
    <property type="entry name" value="Replicative DNA helicase"/>
    <property type="match status" value="1"/>
</dbReference>
<dbReference type="SUPFAM" id="SSF52540">
    <property type="entry name" value="P-loop containing nucleoside triphosphate hydrolases"/>
    <property type="match status" value="1"/>
</dbReference>
<evidence type="ECO:0000256" key="13">
    <source>
        <dbReference type="RuleBase" id="RU362085"/>
    </source>
</evidence>
<evidence type="ECO:0000256" key="11">
    <source>
        <dbReference type="ARBA" id="ARBA00048954"/>
    </source>
</evidence>
<evidence type="ECO:0000256" key="10">
    <source>
        <dbReference type="ARBA" id="ARBA00044932"/>
    </source>
</evidence>
<comment type="caution">
    <text evidence="16">The sequence shown here is derived from an EMBL/GenBank/DDBJ whole genome shotgun (WGS) entry which is preliminary data.</text>
</comment>
<dbReference type="Pfam" id="PF03796">
    <property type="entry name" value="DnaB_C"/>
    <property type="match status" value="1"/>
</dbReference>
<dbReference type="SUPFAM" id="SSF48024">
    <property type="entry name" value="N-terminal domain of DnaB helicase"/>
    <property type="match status" value="1"/>
</dbReference>
<keyword evidence="17" id="KW-1185">Reference proteome</keyword>
<comment type="similarity">
    <text evidence="1 13">Belongs to the helicase family. DnaB subfamily.</text>
</comment>
<keyword evidence="7 13" id="KW-0067">ATP-binding</keyword>
<keyword evidence="3 13" id="KW-0235">DNA replication</keyword>
<dbReference type="SMART" id="SM00382">
    <property type="entry name" value="AAA"/>
    <property type="match status" value="1"/>
</dbReference>
<evidence type="ECO:0000256" key="1">
    <source>
        <dbReference type="ARBA" id="ARBA00008428"/>
    </source>
</evidence>
<dbReference type="GO" id="GO:0005524">
    <property type="term" value="F:ATP binding"/>
    <property type="evidence" value="ECO:0007669"/>
    <property type="project" value="UniProtKB-UniRule"/>
</dbReference>
<feature type="domain" description="SF4 helicase" evidence="15">
    <location>
        <begin position="195"/>
        <end position="468"/>
    </location>
</feature>
<dbReference type="Gene3D" id="3.40.50.300">
    <property type="entry name" value="P-loop containing nucleotide triphosphate hydrolases"/>
    <property type="match status" value="1"/>
</dbReference>
<reference evidence="16 17" key="1">
    <citation type="submission" date="2020-03" db="EMBL/GenBank/DDBJ databases">
        <title>Genomic Encyclopedia of Type Strains, Phase IV (KMG-IV): sequencing the most valuable type-strain genomes for metagenomic binning, comparative biology and taxonomic classification.</title>
        <authorList>
            <person name="Goeker M."/>
        </authorList>
    </citation>
    <scope>NUCLEOTIDE SEQUENCE [LARGE SCALE GENOMIC DNA]</scope>
    <source>
        <strain evidence="16 17">DSM 5718</strain>
    </source>
</reference>
<organism evidence="16 17">
    <name type="scientific">Thermonema lapsum</name>
    <dbReference type="NCBI Taxonomy" id="28195"/>
    <lineage>
        <taxon>Bacteria</taxon>
        <taxon>Pseudomonadati</taxon>
        <taxon>Bacteroidota</taxon>
        <taxon>Cytophagia</taxon>
        <taxon>Cytophagales</taxon>
        <taxon>Thermonemataceae</taxon>
        <taxon>Thermonema</taxon>
    </lineage>
</organism>
<evidence type="ECO:0000256" key="8">
    <source>
        <dbReference type="ARBA" id="ARBA00023125"/>
    </source>
</evidence>
<dbReference type="Proteomes" id="UP000537126">
    <property type="component" value="Unassembled WGS sequence"/>
</dbReference>
<evidence type="ECO:0000259" key="15">
    <source>
        <dbReference type="PROSITE" id="PS51199"/>
    </source>
</evidence>
<dbReference type="GO" id="GO:1990077">
    <property type="term" value="C:primosome complex"/>
    <property type="evidence" value="ECO:0007669"/>
    <property type="project" value="UniProtKB-UniRule"/>
</dbReference>
<evidence type="ECO:0000256" key="9">
    <source>
        <dbReference type="ARBA" id="ARBA00023235"/>
    </source>
</evidence>
<evidence type="ECO:0000313" key="17">
    <source>
        <dbReference type="Proteomes" id="UP000537126"/>
    </source>
</evidence>
<dbReference type="GO" id="GO:0003677">
    <property type="term" value="F:DNA binding"/>
    <property type="evidence" value="ECO:0007669"/>
    <property type="project" value="UniProtKB-UniRule"/>
</dbReference>
<evidence type="ECO:0000313" key="16">
    <source>
        <dbReference type="EMBL" id="NIK74521.1"/>
    </source>
</evidence>
<evidence type="ECO:0000256" key="7">
    <source>
        <dbReference type="ARBA" id="ARBA00022840"/>
    </source>
</evidence>